<dbReference type="AlphaFoldDB" id="A0A8J6FTB4"/>
<dbReference type="InterPro" id="IPR011625">
    <property type="entry name" value="A2M_N_BRD"/>
</dbReference>
<dbReference type="Gene3D" id="2.60.40.1940">
    <property type="match status" value="1"/>
</dbReference>
<dbReference type="InterPro" id="IPR013783">
    <property type="entry name" value="Ig-like_fold"/>
</dbReference>
<keyword evidence="4" id="KW-0722">Serine protease inhibitor</keyword>
<dbReference type="FunFam" id="1.50.10.20:FF:000001">
    <property type="entry name" value="CD109 isoform 1"/>
    <property type="match status" value="1"/>
</dbReference>
<proteinExistence type="inferred from homology"/>
<evidence type="ECO:0000259" key="11">
    <source>
        <dbReference type="SMART" id="SM01361"/>
    </source>
</evidence>
<dbReference type="PANTHER" id="PTHR11412">
    <property type="entry name" value="MACROGLOBULIN / COMPLEMENT"/>
    <property type="match status" value="1"/>
</dbReference>
<dbReference type="Pfam" id="PF07677">
    <property type="entry name" value="A2M_recep"/>
    <property type="match status" value="1"/>
</dbReference>
<dbReference type="InterPro" id="IPR001599">
    <property type="entry name" value="Macroglobln_a2"/>
</dbReference>
<dbReference type="FunFam" id="2.60.40.1930:FF:000001">
    <property type="entry name" value="CD109 isoform 3"/>
    <property type="match status" value="1"/>
</dbReference>
<evidence type="ECO:0000256" key="5">
    <source>
        <dbReference type="ARBA" id="ARBA00022966"/>
    </source>
</evidence>
<feature type="domain" description="Alpha-2-macroglobulin" evidence="10">
    <location>
        <begin position="535"/>
        <end position="626"/>
    </location>
</feature>
<organism evidence="12 13">
    <name type="scientific">Eleutherodactylus coqui</name>
    <name type="common">Puerto Rican coqui</name>
    <dbReference type="NCBI Taxonomy" id="57060"/>
    <lineage>
        <taxon>Eukaryota</taxon>
        <taxon>Metazoa</taxon>
        <taxon>Chordata</taxon>
        <taxon>Craniata</taxon>
        <taxon>Vertebrata</taxon>
        <taxon>Euteleostomi</taxon>
        <taxon>Amphibia</taxon>
        <taxon>Batrachia</taxon>
        <taxon>Anura</taxon>
        <taxon>Neobatrachia</taxon>
        <taxon>Hyloidea</taxon>
        <taxon>Eleutherodactylidae</taxon>
        <taxon>Eleutherodactylinae</taxon>
        <taxon>Eleutherodactylus</taxon>
        <taxon>Eleutherodactylus</taxon>
    </lineage>
</organism>
<dbReference type="PROSITE" id="PS00477">
    <property type="entry name" value="ALPHA_2_MACROGLOBULIN"/>
    <property type="match status" value="1"/>
</dbReference>
<evidence type="ECO:0000256" key="6">
    <source>
        <dbReference type="ARBA" id="ARBA00023157"/>
    </source>
</evidence>
<sequence>MYILWPPVLRHAVFFFLCLVSCTGSPSYYIITPATTIYGANISMAVHWFGDMFSEITVAAEIFDNGNIKGSASKVFQNDLIGILTLPAVPQNLPDNSFTLAVNGSAQNRLIFSDKIQISVEVKNISVLIQTDKPLYKAGENVKIRIISVNPDLKPYKGNVDLVIKDPGYNIVQQRLSMKSDLGVVSTDFSLSDNPMLGVWNIEATCNISGFMNFSFTRAELQHVVNQEGNNVTNVTVSVTEELTGIEVNTESYILSATSEYRLNLISQQPAFGPGHNFTAKVRVQRIDNNPLSTEERDEHVAVKMTQWRGSSDSYTTGLQYTIPESGVIDLQFPVLQAIQWITINVEYRNVSEIFSSDVVYTRNPFIDIQIPDSTLKVGEEFTIEVTTYVTITEIYYVVVSKGLVVFTGRNSTNFSLIPEASWAPSAQLTVYWLNISNNFEDIMQISKTLSIKGTLNNKVSLSWSKNIAYPSEHVFLSVNVKEPHSLVGLQVVEKSSLLMGEGCDLTTNKVKYIPRTKELTVLPPRHAKIISPESWIWKNINISSSLTENVDVAVLDRNTSWVATAFVISERLGLGVVEESVEITVFKPFLMSLKMPYSVTRGEEFILEVILSSSLSKNLEGTVASQHNVTVSRRGETRVLFPVRPKKLGNISITVKATSNVASDILTKTILIKAEGIKYFYSQTALFEIIGNGNTSNISKNLSFTFPPDVVPGSKEAYITVIGNHLGPSINGLESLIDMPYGCGEQNMINFAPNIYILQYLTATEQIKGDIRERSINVMEQGYQKELTYRRYDGSFSAFGNSDSSGSTWLSAFVFRCFLQARTFIYINPMVLNETVEWLVRHQDLNTGIFSEPGRVIHKELQGGQNGPVTLTAYILTSLLEDKYYRNLYASRIERTVQYLERKFDEGIDSNYTLSIVVYALSLANSSKAHDALTLLNSKANTTEGTKFWSSPSQTPDYYWQPRATDIETAAYALLSHYQQGRIKDGIPVMKWLSQQRNHLGGYSSTQDTIIALQALSKFLLLTPSYETSLMLAVTGQDSNVPKTFHINNENLLVLQSHQIKVAQSLQVSATAVGRGLAILQLNIIYSRKSTSRHRRREPGAFQLDVTVKEETDNIHGLAVDVCMRFQGKGNESGMALLDVGYLSGFTLSPEGIISIQSLKLVEPKEDKVYLYFDSVTKEKLCVSIPMVRFAKVANYQDAVVKVSSYYSPEMSSTRTYNSLTMQQISTCDYCGFNCTQCTSNVLMAPLSSETNMPTFSFFWFCIIAVYYFL</sequence>
<feature type="signal peptide" evidence="8">
    <location>
        <begin position="1"/>
        <end position="24"/>
    </location>
</feature>
<feature type="chain" id="PRO_5035280246" description="CD109 antigen" evidence="8">
    <location>
        <begin position="25"/>
        <end position="1271"/>
    </location>
</feature>
<dbReference type="Gene3D" id="1.50.10.20">
    <property type="match status" value="1"/>
</dbReference>
<gene>
    <name evidence="12" type="ORF">GDO78_001552</name>
</gene>
<dbReference type="SMART" id="SM01360">
    <property type="entry name" value="A2M"/>
    <property type="match status" value="1"/>
</dbReference>
<keyword evidence="7" id="KW-0325">Glycoprotein</keyword>
<keyword evidence="5" id="KW-0882">Thioester bond</keyword>
<dbReference type="Pfam" id="PF07678">
    <property type="entry name" value="TED_complement"/>
    <property type="match status" value="1"/>
</dbReference>
<keyword evidence="2" id="KW-0646">Protease inhibitor</keyword>
<keyword evidence="3 8" id="KW-0732">Signal</keyword>
<dbReference type="GO" id="GO:0004867">
    <property type="term" value="F:serine-type endopeptidase inhibitor activity"/>
    <property type="evidence" value="ECO:0007669"/>
    <property type="project" value="UniProtKB-KW"/>
</dbReference>
<dbReference type="PANTHER" id="PTHR11412:SF136">
    <property type="entry name" value="CD109 ANTIGEN"/>
    <property type="match status" value="1"/>
</dbReference>
<dbReference type="OrthoDB" id="9998011at2759"/>
<dbReference type="Pfam" id="PF07703">
    <property type="entry name" value="A2M_BRD"/>
    <property type="match status" value="1"/>
</dbReference>
<dbReference type="EMBL" id="WNTK01000001">
    <property type="protein sequence ID" value="KAG9493736.1"/>
    <property type="molecule type" value="Genomic_DNA"/>
</dbReference>
<evidence type="ECO:0000256" key="1">
    <source>
        <dbReference type="ARBA" id="ARBA00010952"/>
    </source>
</evidence>
<dbReference type="Gene3D" id="2.20.130.20">
    <property type="match status" value="1"/>
</dbReference>
<dbReference type="Gene3D" id="2.60.40.10">
    <property type="entry name" value="Immunoglobulins"/>
    <property type="match status" value="2"/>
</dbReference>
<dbReference type="InterPro" id="IPR008930">
    <property type="entry name" value="Terpenoid_cyclase/PrenylTrfase"/>
</dbReference>
<reference evidence="12" key="1">
    <citation type="thesis" date="2020" institute="ProQuest LLC" country="789 East Eisenhower Parkway, Ann Arbor, MI, USA">
        <title>Comparative Genomics and Chromosome Evolution.</title>
        <authorList>
            <person name="Mudd A.B."/>
        </authorList>
    </citation>
    <scope>NUCLEOTIDE SEQUENCE</scope>
    <source>
        <strain evidence="12">HN-11 Male</strain>
        <tissue evidence="12">Kidney and liver</tissue>
    </source>
</reference>
<dbReference type="InterPro" id="IPR002890">
    <property type="entry name" value="MG2"/>
</dbReference>
<evidence type="ECO:0008006" key="14">
    <source>
        <dbReference type="Google" id="ProtNLM"/>
    </source>
</evidence>
<dbReference type="SMART" id="SM01359">
    <property type="entry name" value="A2M_N_2"/>
    <property type="match status" value="1"/>
</dbReference>
<protein>
    <recommendedName>
        <fullName evidence="14">CD109 antigen</fullName>
    </recommendedName>
</protein>
<dbReference type="Gene3D" id="6.20.50.160">
    <property type="match status" value="1"/>
</dbReference>
<dbReference type="Proteomes" id="UP000770717">
    <property type="component" value="Unassembled WGS sequence"/>
</dbReference>
<keyword evidence="13" id="KW-1185">Reference proteome</keyword>
<feature type="domain" description="Alpha-2-macroglobulin bait region" evidence="9">
    <location>
        <begin position="367"/>
        <end position="500"/>
    </location>
</feature>
<evidence type="ECO:0000256" key="3">
    <source>
        <dbReference type="ARBA" id="ARBA00022729"/>
    </source>
</evidence>
<evidence type="ECO:0000256" key="7">
    <source>
        <dbReference type="ARBA" id="ARBA00023180"/>
    </source>
</evidence>
<dbReference type="Gene3D" id="2.60.40.690">
    <property type="entry name" value="Alpha-macroglobulin, receptor-binding domain"/>
    <property type="match status" value="1"/>
</dbReference>
<dbReference type="InterPro" id="IPR011626">
    <property type="entry name" value="Alpha-macroglobulin_TED"/>
</dbReference>
<dbReference type="Pfam" id="PF00207">
    <property type="entry name" value="A2M"/>
    <property type="match status" value="1"/>
</dbReference>
<comment type="caution">
    <text evidence="12">The sequence shown here is derived from an EMBL/GenBank/DDBJ whole genome shotgun (WGS) entry which is preliminary data.</text>
</comment>
<dbReference type="SUPFAM" id="SSF48239">
    <property type="entry name" value="Terpenoid cyclases/Protein prenyltransferases"/>
    <property type="match status" value="1"/>
</dbReference>
<dbReference type="Pfam" id="PF01835">
    <property type="entry name" value="MG2"/>
    <property type="match status" value="1"/>
</dbReference>
<evidence type="ECO:0000256" key="2">
    <source>
        <dbReference type="ARBA" id="ARBA00022690"/>
    </source>
</evidence>
<evidence type="ECO:0000313" key="12">
    <source>
        <dbReference type="EMBL" id="KAG9493736.1"/>
    </source>
</evidence>
<dbReference type="CDD" id="cd02897">
    <property type="entry name" value="A2M_2"/>
    <property type="match status" value="1"/>
</dbReference>
<dbReference type="InterPro" id="IPR047565">
    <property type="entry name" value="Alpha-macroglob_thiol-ester_cl"/>
</dbReference>
<name>A0A8J6FTB4_ELECQ</name>
<evidence type="ECO:0000256" key="4">
    <source>
        <dbReference type="ARBA" id="ARBA00022900"/>
    </source>
</evidence>
<feature type="domain" description="Alpha-macroglobulin receptor-binding" evidence="11">
    <location>
        <begin position="1134"/>
        <end position="1218"/>
    </location>
</feature>
<evidence type="ECO:0000256" key="8">
    <source>
        <dbReference type="SAM" id="SignalP"/>
    </source>
</evidence>
<comment type="similarity">
    <text evidence="1">Belongs to the protease inhibitor I39 (alpha-2-macroglobulin) family.</text>
</comment>
<dbReference type="SMART" id="SM01419">
    <property type="entry name" value="Thiol-ester_cl"/>
    <property type="match status" value="1"/>
</dbReference>
<evidence type="ECO:0000259" key="9">
    <source>
        <dbReference type="SMART" id="SM01359"/>
    </source>
</evidence>
<dbReference type="InterPro" id="IPR036595">
    <property type="entry name" value="A-macroglobulin_rcpt-bd_sf"/>
</dbReference>
<dbReference type="InterPro" id="IPR009048">
    <property type="entry name" value="A-macroglobulin_rcpt-bd"/>
</dbReference>
<evidence type="ECO:0000313" key="13">
    <source>
        <dbReference type="Proteomes" id="UP000770717"/>
    </source>
</evidence>
<dbReference type="SMART" id="SM01361">
    <property type="entry name" value="A2M_recep"/>
    <property type="match status" value="1"/>
</dbReference>
<keyword evidence="6" id="KW-1015">Disulfide bond</keyword>
<accession>A0A8J6FTB4</accession>
<dbReference type="GO" id="GO:0005615">
    <property type="term" value="C:extracellular space"/>
    <property type="evidence" value="ECO:0007669"/>
    <property type="project" value="InterPro"/>
</dbReference>
<dbReference type="InterPro" id="IPR050473">
    <property type="entry name" value="A2M/Complement_sys"/>
</dbReference>
<dbReference type="Gene3D" id="2.60.40.1930">
    <property type="match status" value="2"/>
</dbReference>
<evidence type="ECO:0000259" key="10">
    <source>
        <dbReference type="SMART" id="SM01360"/>
    </source>
</evidence>
<dbReference type="Gene3D" id="2.60.120.1540">
    <property type="match status" value="1"/>
</dbReference>
<dbReference type="SUPFAM" id="SSF49410">
    <property type="entry name" value="Alpha-macroglobulin receptor domain"/>
    <property type="match status" value="1"/>
</dbReference>
<dbReference type="InterPro" id="IPR019742">
    <property type="entry name" value="MacrogloblnA2_CS"/>
</dbReference>
<dbReference type="InterPro" id="IPR041813">
    <property type="entry name" value="A2M_TED"/>
</dbReference>